<evidence type="ECO:0000256" key="1">
    <source>
        <dbReference type="ARBA" id="ARBA00022603"/>
    </source>
</evidence>
<proteinExistence type="inferred from homology"/>
<organism evidence="5 6">
    <name type="scientific">Ceratodon purpureus</name>
    <name type="common">Fire moss</name>
    <name type="synonym">Dicranum purpureum</name>
    <dbReference type="NCBI Taxonomy" id="3225"/>
    <lineage>
        <taxon>Eukaryota</taxon>
        <taxon>Viridiplantae</taxon>
        <taxon>Streptophyta</taxon>
        <taxon>Embryophyta</taxon>
        <taxon>Bryophyta</taxon>
        <taxon>Bryophytina</taxon>
        <taxon>Bryopsida</taxon>
        <taxon>Dicranidae</taxon>
        <taxon>Pseudoditrichales</taxon>
        <taxon>Ditrichaceae</taxon>
        <taxon>Ceratodon</taxon>
    </lineage>
</organism>
<evidence type="ECO:0000313" key="6">
    <source>
        <dbReference type="Proteomes" id="UP000822688"/>
    </source>
</evidence>
<name>A0A8T0I7F6_CERPU</name>
<dbReference type="AlphaFoldDB" id="A0A8T0I7F6"/>
<dbReference type="GO" id="GO:0008168">
    <property type="term" value="F:methyltransferase activity"/>
    <property type="evidence" value="ECO:0007669"/>
    <property type="project" value="UniProtKB-KW"/>
</dbReference>
<dbReference type="PANTHER" id="PTHR46098:SF1">
    <property type="entry name" value="TRNA (CYTOSINE(38)-C(5))-METHYLTRANSFERASE"/>
    <property type="match status" value="1"/>
</dbReference>
<reference evidence="5" key="1">
    <citation type="submission" date="2020-06" db="EMBL/GenBank/DDBJ databases">
        <title>WGS assembly of Ceratodon purpureus strain R40.</title>
        <authorList>
            <person name="Carey S.B."/>
            <person name="Jenkins J."/>
            <person name="Shu S."/>
            <person name="Lovell J.T."/>
            <person name="Sreedasyam A."/>
            <person name="Maumus F."/>
            <person name="Tiley G.P."/>
            <person name="Fernandez-Pozo N."/>
            <person name="Barry K."/>
            <person name="Chen C."/>
            <person name="Wang M."/>
            <person name="Lipzen A."/>
            <person name="Daum C."/>
            <person name="Saski C.A."/>
            <person name="Payton A.C."/>
            <person name="Mcbreen J.C."/>
            <person name="Conrad R.E."/>
            <person name="Kollar L.M."/>
            <person name="Olsson S."/>
            <person name="Huttunen S."/>
            <person name="Landis J.B."/>
            <person name="Wickett N.J."/>
            <person name="Johnson M.G."/>
            <person name="Rensing S.A."/>
            <person name="Grimwood J."/>
            <person name="Schmutz J."/>
            <person name="Mcdaniel S.F."/>
        </authorList>
    </citation>
    <scope>NUCLEOTIDE SEQUENCE</scope>
    <source>
        <strain evidence="5">R40</strain>
    </source>
</reference>
<dbReference type="EMBL" id="CM026424">
    <property type="protein sequence ID" value="KAG0578428.1"/>
    <property type="molecule type" value="Genomic_DNA"/>
</dbReference>
<keyword evidence="3 4" id="KW-0949">S-adenosyl-L-methionine</keyword>
<comment type="similarity">
    <text evidence="4">Belongs to the class I-like SAM-binding methyltransferase superfamily. C5-methyltransferase family.</text>
</comment>
<dbReference type="GO" id="GO:0005634">
    <property type="term" value="C:nucleus"/>
    <property type="evidence" value="ECO:0007669"/>
    <property type="project" value="TreeGrafter"/>
</dbReference>
<keyword evidence="2 4" id="KW-0808">Transferase</keyword>
<dbReference type="Pfam" id="PF00145">
    <property type="entry name" value="DNA_methylase"/>
    <property type="match status" value="1"/>
</dbReference>
<keyword evidence="6" id="KW-1185">Reference proteome</keyword>
<dbReference type="Gene3D" id="3.90.120.10">
    <property type="entry name" value="DNA Methylase, subunit A, domain 2"/>
    <property type="match status" value="1"/>
</dbReference>
<sequence>MAMASAGAEGGPVRVLEFYSGIGGLRYSLQESGVEAVVVEAFDINEVANDVYKHNFGHRPSQKNIQRLNVRQLDTYRADAWIMSPPCQPYTRQGLRKDAGDARAFSFLQMLELLPQMKNPPNYILVENVVGFENSITHGHLMDMFKELSFMTQEFIMSPRQLGIPYSRPRYFCLAKKEPKSFAQPAYNRKLLCELGPLVDFVKLKFEDRRNLPDEHDRKSIADEISHDREESLRRQPLVKLNEPVLDPKVYCRPISDFMEEEPCTSDDMGTPPLLKKLVGNGHDFLEVETEIARSEDGEKACDVAACADKWELYKLPSTVLERWGDCFDVVTLDSKRCCCFTKSYGSYAKGTGSLLATKNVWDDGSKFQRALVAQDLPEGISLHDLGLRYFTPREIANLHSFPPAFTFPSEVSLRQRYALLGNSLSAAVVGVLLRYLFSEPYQRTVV</sequence>
<evidence type="ECO:0000256" key="3">
    <source>
        <dbReference type="ARBA" id="ARBA00022691"/>
    </source>
</evidence>
<dbReference type="Gene3D" id="3.40.50.150">
    <property type="entry name" value="Vaccinia Virus protein VP39"/>
    <property type="match status" value="1"/>
</dbReference>
<evidence type="ECO:0000256" key="2">
    <source>
        <dbReference type="ARBA" id="ARBA00022679"/>
    </source>
</evidence>
<dbReference type="InterPro" id="IPR029063">
    <property type="entry name" value="SAM-dependent_MTases_sf"/>
</dbReference>
<dbReference type="PRINTS" id="PR00105">
    <property type="entry name" value="C5METTRFRASE"/>
</dbReference>
<protein>
    <submittedName>
        <fullName evidence="5">Uncharacterized protein</fullName>
    </submittedName>
</protein>
<comment type="caution">
    <text evidence="5">The sequence shown here is derived from an EMBL/GenBank/DDBJ whole genome shotgun (WGS) entry which is preliminary data.</text>
</comment>
<dbReference type="PANTHER" id="PTHR46098">
    <property type="entry name" value="TRNA (CYTOSINE(38)-C(5))-METHYLTRANSFERASE"/>
    <property type="match status" value="1"/>
</dbReference>
<dbReference type="GO" id="GO:0032259">
    <property type="term" value="P:methylation"/>
    <property type="evidence" value="ECO:0007669"/>
    <property type="project" value="UniProtKB-KW"/>
</dbReference>
<dbReference type="SUPFAM" id="SSF53335">
    <property type="entry name" value="S-adenosyl-L-methionine-dependent methyltransferases"/>
    <property type="match status" value="1"/>
</dbReference>
<dbReference type="InterPro" id="IPR001525">
    <property type="entry name" value="C5_MeTfrase"/>
</dbReference>
<evidence type="ECO:0000256" key="4">
    <source>
        <dbReference type="PROSITE-ProRule" id="PRU01016"/>
    </source>
</evidence>
<feature type="active site" evidence="4">
    <location>
        <position position="87"/>
    </location>
</feature>
<dbReference type="Proteomes" id="UP000822688">
    <property type="component" value="Chromosome 4"/>
</dbReference>
<evidence type="ECO:0000313" key="5">
    <source>
        <dbReference type="EMBL" id="KAG0578428.1"/>
    </source>
</evidence>
<accession>A0A8T0I7F6</accession>
<dbReference type="InterPro" id="IPR050750">
    <property type="entry name" value="C5-MTase"/>
</dbReference>
<gene>
    <name evidence="5" type="ORF">KC19_4G022000</name>
</gene>
<dbReference type="PROSITE" id="PS51679">
    <property type="entry name" value="SAM_MT_C5"/>
    <property type="match status" value="1"/>
</dbReference>
<keyword evidence="1 4" id="KW-0489">Methyltransferase</keyword>